<evidence type="ECO:0000313" key="3">
    <source>
        <dbReference type="Proteomes" id="UP000091918"/>
    </source>
</evidence>
<keyword evidence="3" id="KW-1185">Reference proteome</keyword>
<evidence type="ECO:0000256" key="1">
    <source>
        <dbReference type="SAM" id="MobiDB-lite"/>
    </source>
</evidence>
<feature type="compositionally biased region" description="Basic and acidic residues" evidence="1">
    <location>
        <begin position="53"/>
        <end position="65"/>
    </location>
</feature>
<dbReference type="OrthoDB" id="4205118at2759"/>
<organism evidence="2 3">
    <name type="scientific">Emergomyces africanus</name>
    <dbReference type="NCBI Taxonomy" id="1955775"/>
    <lineage>
        <taxon>Eukaryota</taxon>
        <taxon>Fungi</taxon>
        <taxon>Dikarya</taxon>
        <taxon>Ascomycota</taxon>
        <taxon>Pezizomycotina</taxon>
        <taxon>Eurotiomycetes</taxon>
        <taxon>Eurotiomycetidae</taxon>
        <taxon>Onygenales</taxon>
        <taxon>Ajellomycetaceae</taxon>
        <taxon>Emergomyces</taxon>
    </lineage>
</organism>
<comment type="caution">
    <text evidence="2">The sequence shown here is derived from an EMBL/GenBank/DDBJ whole genome shotgun (WGS) entry which is preliminary data.</text>
</comment>
<dbReference type="Proteomes" id="UP000091918">
    <property type="component" value="Unassembled WGS sequence"/>
</dbReference>
<proteinExistence type="predicted"/>
<evidence type="ECO:0000313" key="2">
    <source>
        <dbReference type="EMBL" id="OAX82250.1"/>
    </source>
</evidence>
<dbReference type="AlphaFoldDB" id="A0A1B7NZQ7"/>
<sequence>MSTIQSLKNFIRHGKQARVVTPHAEPTTNVSAIHAEQQKQPPGQYPTAAHGLDALDSRLPPKDSSHVSTSKQTGPGAGKGGQPHDWGGREAAIAAGKTFDAPPTQAGTDAAVSSSASTAATAGSGEKKS</sequence>
<dbReference type="STRING" id="1658172.A0A1B7NZQ7"/>
<gene>
    <name evidence="2" type="ORF">ACJ72_03398</name>
</gene>
<name>A0A1B7NZQ7_9EURO</name>
<protein>
    <submittedName>
        <fullName evidence="2">Uncharacterized protein</fullName>
    </submittedName>
</protein>
<feature type="compositionally biased region" description="Low complexity" evidence="1">
    <location>
        <begin position="106"/>
        <end position="129"/>
    </location>
</feature>
<reference evidence="2 3" key="1">
    <citation type="submission" date="2015-07" db="EMBL/GenBank/DDBJ databases">
        <title>Emmonsia species relationships and genome sequence.</title>
        <authorList>
            <person name="Cuomo C.A."/>
            <person name="Schwartz I.S."/>
            <person name="Kenyon C."/>
            <person name="de Hoog G.S."/>
            <person name="Govender N.P."/>
            <person name="Botha A."/>
            <person name="Moreno L."/>
            <person name="de Vries M."/>
            <person name="Munoz J.F."/>
            <person name="Stielow J.B."/>
        </authorList>
    </citation>
    <scope>NUCLEOTIDE SEQUENCE [LARGE SCALE GENOMIC DNA]</scope>
    <source>
        <strain evidence="2 3">CBS 136260</strain>
    </source>
</reference>
<accession>A0A1B7NZQ7</accession>
<feature type="region of interest" description="Disordered" evidence="1">
    <location>
        <begin position="1"/>
        <end position="129"/>
    </location>
</feature>
<dbReference type="EMBL" id="LGUA01000333">
    <property type="protein sequence ID" value="OAX82250.1"/>
    <property type="molecule type" value="Genomic_DNA"/>
</dbReference>